<accession>A0ABP1Q7U5</accession>
<feature type="compositionally biased region" description="Basic and acidic residues" evidence="1">
    <location>
        <begin position="418"/>
        <end position="427"/>
    </location>
</feature>
<dbReference type="Proteomes" id="UP001642540">
    <property type="component" value="Unassembled WGS sequence"/>
</dbReference>
<gene>
    <name evidence="3" type="ORF">ODALV1_LOCUS7473</name>
</gene>
<keyword evidence="2" id="KW-0472">Membrane</keyword>
<dbReference type="InterPro" id="IPR016024">
    <property type="entry name" value="ARM-type_fold"/>
</dbReference>
<feature type="region of interest" description="Disordered" evidence="1">
    <location>
        <begin position="513"/>
        <end position="536"/>
    </location>
</feature>
<feature type="compositionally biased region" description="Basic and acidic residues" evidence="1">
    <location>
        <begin position="1069"/>
        <end position="1101"/>
    </location>
</feature>
<evidence type="ECO:0000256" key="1">
    <source>
        <dbReference type="SAM" id="MobiDB-lite"/>
    </source>
</evidence>
<feature type="region of interest" description="Disordered" evidence="1">
    <location>
        <begin position="1"/>
        <end position="28"/>
    </location>
</feature>
<protein>
    <submittedName>
        <fullName evidence="3">Uncharacterized protein</fullName>
    </submittedName>
</protein>
<keyword evidence="2" id="KW-1133">Transmembrane helix</keyword>
<feature type="region of interest" description="Disordered" evidence="1">
    <location>
        <begin position="53"/>
        <end position="77"/>
    </location>
</feature>
<feature type="region of interest" description="Disordered" evidence="1">
    <location>
        <begin position="303"/>
        <end position="326"/>
    </location>
</feature>
<feature type="region of interest" description="Disordered" evidence="1">
    <location>
        <begin position="595"/>
        <end position="622"/>
    </location>
</feature>
<dbReference type="EMBL" id="CAXLJM020000023">
    <property type="protein sequence ID" value="CAL8089774.1"/>
    <property type="molecule type" value="Genomic_DNA"/>
</dbReference>
<feature type="transmembrane region" description="Helical" evidence="2">
    <location>
        <begin position="764"/>
        <end position="782"/>
    </location>
</feature>
<dbReference type="SUPFAM" id="SSF48371">
    <property type="entry name" value="ARM repeat"/>
    <property type="match status" value="1"/>
</dbReference>
<feature type="region of interest" description="Disordered" evidence="1">
    <location>
        <begin position="994"/>
        <end position="1105"/>
    </location>
</feature>
<evidence type="ECO:0000256" key="2">
    <source>
        <dbReference type="SAM" id="Phobius"/>
    </source>
</evidence>
<evidence type="ECO:0000313" key="4">
    <source>
        <dbReference type="Proteomes" id="UP001642540"/>
    </source>
</evidence>
<feature type="compositionally biased region" description="Basic residues" evidence="1">
    <location>
        <begin position="67"/>
        <end position="77"/>
    </location>
</feature>
<proteinExistence type="predicted"/>
<feature type="transmembrane region" description="Helical" evidence="2">
    <location>
        <begin position="789"/>
        <end position="806"/>
    </location>
</feature>
<feature type="compositionally biased region" description="Polar residues" evidence="1">
    <location>
        <begin position="10"/>
        <end position="19"/>
    </location>
</feature>
<feature type="transmembrane region" description="Helical" evidence="2">
    <location>
        <begin position="818"/>
        <end position="843"/>
    </location>
</feature>
<name>A0ABP1Q7U5_9HEXA</name>
<keyword evidence="4" id="KW-1185">Reference proteome</keyword>
<feature type="region of interest" description="Disordered" evidence="1">
    <location>
        <begin position="876"/>
        <end position="895"/>
    </location>
</feature>
<feature type="compositionally biased region" description="Acidic residues" evidence="1">
    <location>
        <begin position="996"/>
        <end position="1041"/>
    </location>
</feature>
<feature type="compositionally biased region" description="Polar residues" evidence="1">
    <location>
        <begin position="595"/>
        <end position="614"/>
    </location>
</feature>
<keyword evidence="2" id="KW-0812">Transmembrane</keyword>
<comment type="caution">
    <text evidence="3">The sequence shown here is derived from an EMBL/GenBank/DDBJ whole genome shotgun (WGS) entry which is preliminary data.</text>
</comment>
<feature type="region of interest" description="Disordered" evidence="1">
    <location>
        <begin position="416"/>
        <end position="436"/>
    </location>
</feature>
<sequence length="1133" mass="127707">MKRILAGETFTRTSTSASHPQDDEEDDDDYVKRLKAENLLKVEFKKLVKMEESSNNSGCSGAGPRVGGKRRHYRRPKKEHDAIDILRRVVVVIAVIELMLALSESSLMSTFFLFLTMSTTFDVKPENVIDTYCYREPGGNRMCEDYMRRSTGYSPSTMHHYRAASTNSRSYYNYNFPNVAPSVEDQSYELFLAFNQTLFDDPAKFNLQLELDSASRNETLVKILQLYLAEMEKSSTSDMNRTNNNDKPAVSIKNQKMKLLTSLLESYFAEHLKKSVEILRPFPSLATSKVPQVMDAMRRAKLRTQQHQNQNRVKAGNKVSSGPAPELKREEFDKLAYHLPPTPASPLSSSSHLHGSRYKANNMIENKDFILHRWKRQSQGGIITPHTPVADDDATSKQPIQKVFQGRLNRQELQVGEEEGKLTEPKIKGTQGTPHKQVEEKGFSLGANGNEQQSNVNRELMKEKKQETVAPTIQTSVKAGGKEEMQQNHDHNIADGEHHHPTLILDTEPSPISITAFSSTSSPPPSTKTEHKFTKVEDGNDEIEAFKKYMKEHLAPARTDSEKKISMESYLTLAMMNRNMVDSDAILKKMRNQLKEQMTQQRPKSEHQQGSSSPTKKKNTRLSSKYLQELYTKLGKSPRHILALMEASLFNNWDCFMGVTKIVYRNHGGKAAPSSCMECFAADKDFVPDFPSSEATRMEIMQNLSLSMVMDVFHPHTYQTAERRKRAMQQVYHDYSSTLMMVLTDLKDLPVSHSFYKVFMVIKMYTFVWHLVLFFVLIIGCLMEDKTALNIWGIFAILTSFLHFIIEEWIDTNFEPDKTGACIWFSIIFRVYKPVAVLIVLTLSSEILKRDGSSPSSSKQRGLSLFELIRGKKLGKKQSDKVSDGSGGGDGYPPSVTVTKMQFRRAELENGKIVYTNLSPSKTGLYTRATCVICGATAKFAKHRATSGGVGDPTVPPANPDGVENINENGKNNFIKHGLQCSCTKATILGPNEIFDVSDDDDEEDEDGEEQELEIVGDEEDDDTDEEDGYDYEQEKQEEDPIMNVDQELRQSNKNGRKKHAPMVVILSEGKKYGMKKKDESEGRMGKQGKIDKDKIDDKNNNTKGAHLGVNQLIVGDGGNEGVAVVDGANLYI</sequence>
<reference evidence="3 4" key="1">
    <citation type="submission" date="2024-08" db="EMBL/GenBank/DDBJ databases">
        <authorList>
            <person name="Cucini C."/>
            <person name="Frati F."/>
        </authorList>
    </citation>
    <scope>NUCLEOTIDE SEQUENCE [LARGE SCALE GENOMIC DNA]</scope>
</reference>
<evidence type="ECO:0000313" key="3">
    <source>
        <dbReference type="EMBL" id="CAL8089774.1"/>
    </source>
</evidence>
<organism evidence="3 4">
    <name type="scientific">Orchesella dallaii</name>
    <dbReference type="NCBI Taxonomy" id="48710"/>
    <lineage>
        <taxon>Eukaryota</taxon>
        <taxon>Metazoa</taxon>
        <taxon>Ecdysozoa</taxon>
        <taxon>Arthropoda</taxon>
        <taxon>Hexapoda</taxon>
        <taxon>Collembola</taxon>
        <taxon>Entomobryomorpha</taxon>
        <taxon>Entomobryoidea</taxon>
        <taxon>Orchesellidae</taxon>
        <taxon>Orchesellinae</taxon>
        <taxon>Orchesella</taxon>
    </lineage>
</organism>